<evidence type="ECO:0000256" key="1">
    <source>
        <dbReference type="ARBA" id="ARBA00005964"/>
    </source>
</evidence>
<dbReference type="Gene3D" id="3.40.50.1820">
    <property type="entry name" value="alpha/beta hydrolase"/>
    <property type="match status" value="1"/>
</dbReference>
<feature type="region of interest" description="Disordered" evidence="4">
    <location>
        <begin position="216"/>
        <end position="257"/>
    </location>
</feature>
<dbReference type="OrthoDB" id="19653at2759"/>
<evidence type="ECO:0000256" key="2">
    <source>
        <dbReference type="ARBA" id="ARBA00022487"/>
    </source>
</evidence>
<keyword evidence="7" id="KW-1185">Reference proteome</keyword>
<dbReference type="PROSITE" id="PS00122">
    <property type="entry name" value="CARBOXYLESTERASE_B_1"/>
    <property type="match status" value="1"/>
</dbReference>
<protein>
    <recommendedName>
        <fullName evidence="5">Carboxylesterase type B domain-containing protein</fullName>
    </recommendedName>
</protein>
<evidence type="ECO:0000256" key="3">
    <source>
        <dbReference type="ARBA" id="ARBA00022801"/>
    </source>
</evidence>
<sequence>MTPVSVSIDSVGSIGSLAEFCKDCEKDLKWNSWPLRRRSPLPLMIENLHEENSLLSPTRFKSPDKSSSSSSRDDLGLTDEDSGQERTWWSPFSSVRNLQFRSSTPSSSSCSLSDLSELSLPVSRSSALHVSTPQTSSTNVAAVSHGRAATPILGVPPYSYILPDDPPIYERVRSDDFDSESSTASLANSDDEYYDFLENTYRMTVVRSMREDSISSILESRSRPRRRNSTTPTVPNYTTELAASRSGSDSDDSAETDYFGEDVRTSSMGSSNSQTSAASRPPFTSLFQSIEPASPKKPNTPEGMKLEMMTLHKDWPGTSALTEIWVDEASGDKHTVEVRIKGVLFGKEIDAYDGIRGITFLGIPFAEPPVGNLRFRKPVPNGNWEGELNATTYRDACPSDTSYLTNGAFTMSEDCLHVNVFTNRRCLLEVKDCPVMAFVHGGRNLFLSPTALWTNVTIHNWQSRDIVVVNIGYRLGIFGFFNMHPFGKETHYDTNVGLWDIIEALKWIRKEISAFGGNPLDVTLMGHSSGGNLVDVLSLSPMSSPLFDKQILMSPPLVAEPSKFANKEVIKIIMKKIGCAKSINVFANTQRIFKMLRCARSKSWQKIRDVQVSTNTTLEDFYSLAMDGELITDTFYNRRKFQTPKPTLVGNVAKETRHTKIAQDENGNPIEERVRDFCSKYTTLMGYRETIPVDKACVEYYLRKDMPQEMTDDILYYRFSASIANANEPAGVYLYIFSYNLVGQASKYDNTPEVSPAHAEDYTYISKTPNSSNVIFTEKDRKIQWVYTDFDDNFTMPQMRDDFHRSAHEFWNNYTLQLGEGFETRSDYPPRLDCFPIEAVPYGVVAHYTNSNIAFDKSLPSLHEFYQILTDYVDYRRNVELRQNTIKARIIDFESSSFGLNF</sequence>
<dbReference type="AlphaFoldDB" id="A0A2A2L2C7"/>
<comment type="similarity">
    <text evidence="1">Belongs to the type-B carboxylesterase/lipase family.</text>
</comment>
<keyword evidence="3" id="KW-0378">Hydrolase</keyword>
<dbReference type="PANTHER" id="PTHR11559">
    <property type="entry name" value="CARBOXYLESTERASE"/>
    <property type="match status" value="1"/>
</dbReference>
<gene>
    <name evidence="6" type="ORF">WR25_23591</name>
</gene>
<feature type="domain" description="Carboxylesterase type B" evidence="5">
    <location>
        <begin position="334"/>
        <end position="814"/>
    </location>
</feature>
<dbReference type="InterPro" id="IPR050309">
    <property type="entry name" value="Type-B_Carboxylest/Lipase"/>
</dbReference>
<dbReference type="InterPro" id="IPR002018">
    <property type="entry name" value="CarbesteraseB"/>
</dbReference>
<organism evidence="6 7">
    <name type="scientific">Diploscapter pachys</name>
    <dbReference type="NCBI Taxonomy" id="2018661"/>
    <lineage>
        <taxon>Eukaryota</taxon>
        <taxon>Metazoa</taxon>
        <taxon>Ecdysozoa</taxon>
        <taxon>Nematoda</taxon>
        <taxon>Chromadorea</taxon>
        <taxon>Rhabditida</taxon>
        <taxon>Rhabditina</taxon>
        <taxon>Rhabditomorpha</taxon>
        <taxon>Rhabditoidea</taxon>
        <taxon>Rhabditidae</taxon>
        <taxon>Diploscapter</taxon>
    </lineage>
</organism>
<feature type="region of interest" description="Disordered" evidence="4">
    <location>
        <begin position="55"/>
        <end position="84"/>
    </location>
</feature>
<dbReference type="InterPro" id="IPR029058">
    <property type="entry name" value="AB_hydrolase_fold"/>
</dbReference>
<name>A0A2A2L2C7_9BILA</name>
<evidence type="ECO:0000313" key="7">
    <source>
        <dbReference type="Proteomes" id="UP000218231"/>
    </source>
</evidence>
<proteinExistence type="inferred from homology"/>
<evidence type="ECO:0000259" key="5">
    <source>
        <dbReference type="Pfam" id="PF00135"/>
    </source>
</evidence>
<accession>A0A2A2L2C7</accession>
<evidence type="ECO:0000313" key="6">
    <source>
        <dbReference type="EMBL" id="PAV80421.1"/>
    </source>
</evidence>
<dbReference type="GO" id="GO:0052689">
    <property type="term" value="F:carboxylic ester hydrolase activity"/>
    <property type="evidence" value="ECO:0007669"/>
    <property type="project" value="UniProtKB-KW"/>
</dbReference>
<dbReference type="InterPro" id="IPR019826">
    <property type="entry name" value="Carboxylesterase_B_AS"/>
</dbReference>
<dbReference type="Proteomes" id="UP000218231">
    <property type="component" value="Unassembled WGS sequence"/>
</dbReference>
<reference evidence="6 7" key="1">
    <citation type="journal article" date="2017" name="Curr. Biol.">
        <title>Genome architecture and evolution of a unichromosomal asexual nematode.</title>
        <authorList>
            <person name="Fradin H."/>
            <person name="Zegar C."/>
            <person name="Gutwein M."/>
            <person name="Lucas J."/>
            <person name="Kovtun M."/>
            <person name="Corcoran D."/>
            <person name="Baugh L.R."/>
            <person name="Kiontke K."/>
            <person name="Gunsalus K."/>
            <person name="Fitch D.H."/>
            <person name="Piano F."/>
        </authorList>
    </citation>
    <scope>NUCLEOTIDE SEQUENCE [LARGE SCALE GENOMIC DNA]</scope>
    <source>
        <strain evidence="6">PF1309</strain>
    </source>
</reference>
<keyword evidence="2" id="KW-0719">Serine esterase</keyword>
<comment type="caution">
    <text evidence="6">The sequence shown here is derived from an EMBL/GenBank/DDBJ whole genome shotgun (WGS) entry which is preliminary data.</text>
</comment>
<dbReference type="STRING" id="2018661.A0A2A2L2C7"/>
<evidence type="ECO:0000256" key="4">
    <source>
        <dbReference type="SAM" id="MobiDB-lite"/>
    </source>
</evidence>
<dbReference type="EMBL" id="LIAE01007273">
    <property type="protein sequence ID" value="PAV80421.1"/>
    <property type="molecule type" value="Genomic_DNA"/>
</dbReference>
<dbReference type="Pfam" id="PF00135">
    <property type="entry name" value="COesterase"/>
    <property type="match status" value="1"/>
</dbReference>
<feature type="compositionally biased region" description="Polar residues" evidence="4">
    <location>
        <begin position="230"/>
        <end position="241"/>
    </location>
</feature>
<dbReference type="SUPFAM" id="SSF53474">
    <property type="entry name" value="alpha/beta-Hydrolases"/>
    <property type="match status" value="1"/>
</dbReference>